<accession>A0ABU9A6K6</accession>
<name>A0ABU9A6K6_9PSED</name>
<comment type="caution">
    <text evidence="1">The sequence shown here is derived from an EMBL/GenBank/DDBJ whole genome shotgun (WGS) entry which is preliminary data.</text>
</comment>
<dbReference type="Proteomes" id="UP001386972">
    <property type="component" value="Unassembled WGS sequence"/>
</dbReference>
<dbReference type="EMBL" id="JBBNAW010000046">
    <property type="protein sequence ID" value="MEK2612242.1"/>
    <property type="molecule type" value="Genomic_DNA"/>
</dbReference>
<evidence type="ECO:0000313" key="1">
    <source>
        <dbReference type="EMBL" id="MEK2612242.1"/>
    </source>
</evidence>
<proteinExistence type="predicted"/>
<gene>
    <name evidence="1" type="ORF">WLF18_24420</name>
</gene>
<evidence type="ECO:0000313" key="2">
    <source>
        <dbReference type="Proteomes" id="UP001386972"/>
    </source>
</evidence>
<sequence>MIWNKVCRQQKNKKRAVVLTAIRRCWITSIAHARLTGKWSEKPWPGSLNDEDFNYSADKHSIGWSAKPMAIRLLSSCTLAGCSHQPAVPYRGVVEPMAISAK</sequence>
<reference evidence="1 2" key="1">
    <citation type="submission" date="2024-03" db="EMBL/GenBank/DDBJ databases">
        <title>Screening, Identification and Application of a Plant Lactobacillus Strain.</title>
        <authorList>
            <person name="Li Y.L."/>
        </authorList>
    </citation>
    <scope>NUCLEOTIDE SEQUENCE [LARGE SCALE GENOMIC DNA]</scope>
    <source>
        <strain evidence="1 2">JDB</strain>
    </source>
</reference>
<organism evidence="1 2">
    <name type="scientific">Pseudomonas shirazensis</name>
    <dbReference type="NCBI Taxonomy" id="2745494"/>
    <lineage>
        <taxon>Bacteria</taxon>
        <taxon>Pseudomonadati</taxon>
        <taxon>Pseudomonadota</taxon>
        <taxon>Gammaproteobacteria</taxon>
        <taxon>Pseudomonadales</taxon>
        <taxon>Pseudomonadaceae</taxon>
        <taxon>Pseudomonas</taxon>
    </lineage>
</organism>
<keyword evidence="2" id="KW-1185">Reference proteome</keyword>
<protein>
    <submittedName>
        <fullName evidence="1">Uncharacterized protein</fullName>
    </submittedName>
</protein>
<dbReference type="RefSeq" id="WP_207072412.1">
    <property type="nucleotide sequence ID" value="NZ_CP177041.1"/>
</dbReference>